<dbReference type="Proteomes" id="UP000421408">
    <property type="component" value="Unassembled WGS sequence"/>
</dbReference>
<accession>A0AA90ZT71</accession>
<comment type="caution">
    <text evidence="1">The sequence shown here is derived from an EMBL/GenBank/DDBJ whole genome shotgun (WGS) entry which is preliminary data.</text>
</comment>
<evidence type="ECO:0000313" key="1">
    <source>
        <dbReference type="EMBL" id="MQN82682.1"/>
    </source>
</evidence>
<dbReference type="RefSeq" id="WP_153118117.1">
    <property type="nucleotide sequence ID" value="NZ_VZCC01000006.1"/>
</dbReference>
<name>A0AA90ZT71_9BACT</name>
<organism evidence="1 2">
    <name type="scientific">Segatella copri</name>
    <dbReference type="NCBI Taxonomy" id="165179"/>
    <lineage>
        <taxon>Bacteria</taxon>
        <taxon>Pseudomonadati</taxon>
        <taxon>Bacteroidota</taxon>
        <taxon>Bacteroidia</taxon>
        <taxon>Bacteroidales</taxon>
        <taxon>Prevotellaceae</taxon>
        <taxon>Segatella</taxon>
    </lineage>
</organism>
<protein>
    <submittedName>
        <fullName evidence="1">Uncharacterized protein</fullName>
    </submittedName>
</protein>
<sequence length="190" mass="22163">MFNDQYGLTQAVLDGRKTQTRRIAYQEPFRRNFNCGFCTEGKDKGKLTINDGNEIVAKSHYKIGEVLAVAQRYEEIPMEPSIRTILCKHPGWNNKMFVTAKAMPHQIKIINIRVQHLQDISTDDCMKEGIICSHIDGIDDAFSYDATNDSKRKKWWYDSPNVAYWMLCNKLHLIWNFSTLVFVYDFELVK</sequence>
<evidence type="ECO:0000313" key="2">
    <source>
        <dbReference type="Proteomes" id="UP000421408"/>
    </source>
</evidence>
<reference evidence="2" key="1">
    <citation type="submission" date="2019-09" db="EMBL/GenBank/DDBJ databases">
        <title>Distinct polysaccharide growth profiles of human intestinal Prevotella copri isolates.</title>
        <authorList>
            <person name="Fehlner-Peach H."/>
            <person name="Magnabosco C."/>
            <person name="Raghavan V."/>
            <person name="Scher J.U."/>
            <person name="Tett A."/>
            <person name="Cox L.M."/>
            <person name="Gottsegen C."/>
            <person name="Watters A."/>
            <person name="Wiltshire- Gordon J.D."/>
            <person name="Segata N."/>
            <person name="Bonneau R."/>
            <person name="Littman D.R."/>
        </authorList>
    </citation>
    <scope>NUCLEOTIDE SEQUENCE [LARGE SCALE GENOMIC DNA]</scope>
    <source>
        <strain evidence="2">iAA108</strain>
    </source>
</reference>
<dbReference type="EMBL" id="VZCC01000006">
    <property type="protein sequence ID" value="MQN82682.1"/>
    <property type="molecule type" value="Genomic_DNA"/>
</dbReference>
<gene>
    <name evidence="1" type="ORF">F7D74_01470</name>
</gene>
<dbReference type="AlphaFoldDB" id="A0AA90ZT71"/>
<proteinExistence type="predicted"/>